<dbReference type="PROSITE" id="PS00110">
    <property type="entry name" value="PYRUVATE_KINASE"/>
    <property type="match status" value="1"/>
</dbReference>
<evidence type="ECO:0000256" key="13">
    <source>
        <dbReference type="NCBIfam" id="TIGR01064"/>
    </source>
</evidence>
<dbReference type="SUPFAM" id="SSF51621">
    <property type="entry name" value="Phosphoenolpyruvate/pyruvate domain"/>
    <property type="match status" value="1"/>
</dbReference>
<dbReference type="SUPFAM" id="SSF52935">
    <property type="entry name" value="PK C-terminal domain-like"/>
    <property type="match status" value="1"/>
</dbReference>
<evidence type="ECO:0000256" key="12">
    <source>
        <dbReference type="ARBA" id="ARBA00023317"/>
    </source>
</evidence>
<evidence type="ECO:0000256" key="7">
    <source>
        <dbReference type="ARBA" id="ARBA00022741"/>
    </source>
</evidence>
<accession>A0A1N6GQZ8</accession>
<dbReference type="PRINTS" id="PR01050">
    <property type="entry name" value="PYRUVTKNASE"/>
</dbReference>
<dbReference type="RefSeq" id="WP_084188297.1">
    <property type="nucleotide sequence ID" value="NZ_FSRE01000003.1"/>
</dbReference>
<dbReference type="FunFam" id="2.40.33.10:FF:000001">
    <property type="entry name" value="Pyruvate kinase"/>
    <property type="match status" value="1"/>
</dbReference>
<dbReference type="InterPro" id="IPR015793">
    <property type="entry name" value="Pyrv_Knase_brl"/>
</dbReference>
<evidence type="ECO:0000313" key="18">
    <source>
        <dbReference type="Proteomes" id="UP000198461"/>
    </source>
</evidence>
<dbReference type="InterPro" id="IPR011037">
    <property type="entry name" value="Pyrv_Knase-like_insert_dom_sf"/>
</dbReference>
<dbReference type="NCBIfam" id="TIGR01064">
    <property type="entry name" value="pyruv_kin"/>
    <property type="match status" value="1"/>
</dbReference>
<evidence type="ECO:0000256" key="11">
    <source>
        <dbReference type="ARBA" id="ARBA00023152"/>
    </source>
</evidence>
<dbReference type="InterPro" id="IPR015806">
    <property type="entry name" value="Pyrv_Knase_insert_dom_sf"/>
</dbReference>
<evidence type="ECO:0000256" key="14">
    <source>
        <dbReference type="RuleBase" id="RU000504"/>
    </source>
</evidence>
<dbReference type="GO" id="GO:0030955">
    <property type="term" value="F:potassium ion binding"/>
    <property type="evidence" value="ECO:0007669"/>
    <property type="project" value="UniProtKB-UniRule"/>
</dbReference>
<proteinExistence type="inferred from homology"/>
<dbReference type="PANTHER" id="PTHR11817">
    <property type="entry name" value="PYRUVATE KINASE"/>
    <property type="match status" value="1"/>
</dbReference>
<dbReference type="Gene3D" id="2.40.33.10">
    <property type="entry name" value="PK beta-barrel domain-like"/>
    <property type="match status" value="1"/>
</dbReference>
<comment type="catalytic activity">
    <reaction evidence="14">
        <text>pyruvate + ATP = phosphoenolpyruvate + ADP + H(+)</text>
        <dbReference type="Rhea" id="RHEA:18157"/>
        <dbReference type="ChEBI" id="CHEBI:15361"/>
        <dbReference type="ChEBI" id="CHEBI:15378"/>
        <dbReference type="ChEBI" id="CHEBI:30616"/>
        <dbReference type="ChEBI" id="CHEBI:58702"/>
        <dbReference type="ChEBI" id="CHEBI:456216"/>
        <dbReference type="EC" id="2.7.1.40"/>
    </reaction>
</comment>
<dbReference type="OrthoDB" id="9812123at2"/>
<name>A0A1N6GQZ8_9GAMM</name>
<dbReference type="NCBIfam" id="NF004491">
    <property type="entry name" value="PRK05826.1"/>
    <property type="match status" value="1"/>
</dbReference>
<evidence type="ECO:0000256" key="3">
    <source>
        <dbReference type="ARBA" id="ARBA00008663"/>
    </source>
</evidence>
<keyword evidence="10 14" id="KW-0460">Magnesium</keyword>
<dbReference type="UniPathway" id="UPA00109">
    <property type="reaction ID" value="UER00188"/>
</dbReference>
<evidence type="ECO:0000256" key="4">
    <source>
        <dbReference type="ARBA" id="ARBA00012142"/>
    </source>
</evidence>
<dbReference type="STRING" id="364032.SAMN05443662_1456"/>
<dbReference type="GO" id="GO:0005524">
    <property type="term" value="F:ATP binding"/>
    <property type="evidence" value="ECO:0007669"/>
    <property type="project" value="UniProtKB-KW"/>
</dbReference>
<dbReference type="SUPFAM" id="SSF50800">
    <property type="entry name" value="PK beta-barrel domain-like"/>
    <property type="match status" value="1"/>
</dbReference>
<dbReference type="InterPro" id="IPR036918">
    <property type="entry name" value="Pyrv_Knase_C_sf"/>
</dbReference>
<keyword evidence="8 14" id="KW-0418">Kinase</keyword>
<dbReference type="NCBIfam" id="NF004978">
    <property type="entry name" value="PRK06354.1"/>
    <property type="match status" value="1"/>
</dbReference>
<organism evidence="17 18">
    <name type="scientific">Sulfurivirga caldicuralii</name>
    <dbReference type="NCBI Taxonomy" id="364032"/>
    <lineage>
        <taxon>Bacteria</taxon>
        <taxon>Pseudomonadati</taxon>
        <taxon>Pseudomonadota</taxon>
        <taxon>Gammaproteobacteria</taxon>
        <taxon>Thiotrichales</taxon>
        <taxon>Piscirickettsiaceae</taxon>
        <taxon>Sulfurivirga</taxon>
    </lineage>
</organism>
<evidence type="ECO:0000313" key="17">
    <source>
        <dbReference type="EMBL" id="SIO09959.1"/>
    </source>
</evidence>
<keyword evidence="6" id="KW-0479">Metal-binding</keyword>
<keyword evidence="12 17" id="KW-0670">Pyruvate</keyword>
<dbReference type="GO" id="GO:0004743">
    <property type="term" value="F:pyruvate kinase activity"/>
    <property type="evidence" value="ECO:0007669"/>
    <property type="project" value="UniProtKB-UniRule"/>
</dbReference>
<protein>
    <recommendedName>
        <fullName evidence="4 13">Pyruvate kinase</fullName>
        <ecNumber evidence="4 13">2.7.1.40</ecNumber>
    </recommendedName>
</protein>
<keyword evidence="7" id="KW-0547">Nucleotide-binding</keyword>
<dbReference type="InterPro" id="IPR040442">
    <property type="entry name" value="Pyrv_kinase-like_dom_sf"/>
</dbReference>
<dbReference type="Gene3D" id="3.40.1380.20">
    <property type="entry name" value="Pyruvate kinase, C-terminal domain"/>
    <property type="match status" value="1"/>
</dbReference>
<gene>
    <name evidence="17" type="ORF">SAMN05443662_1456</name>
</gene>
<dbReference type="Gene3D" id="3.20.20.60">
    <property type="entry name" value="Phosphoenolpyruvate-binding domains"/>
    <property type="match status" value="1"/>
</dbReference>
<evidence type="ECO:0000259" key="15">
    <source>
        <dbReference type="Pfam" id="PF00224"/>
    </source>
</evidence>
<dbReference type="InterPro" id="IPR001697">
    <property type="entry name" value="Pyr_Knase"/>
</dbReference>
<dbReference type="Pfam" id="PF00224">
    <property type="entry name" value="PK"/>
    <property type="match status" value="1"/>
</dbReference>
<keyword evidence="5 14" id="KW-0808">Transferase</keyword>
<evidence type="ECO:0000256" key="2">
    <source>
        <dbReference type="ARBA" id="ARBA00004997"/>
    </source>
</evidence>
<evidence type="ECO:0000256" key="8">
    <source>
        <dbReference type="ARBA" id="ARBA00022777"/>
    </source>
</evidence>
<dbReference type="InterPro" id="IPR015795">
    <property type="entry name" value="Pyrv_Knase_C"/>
</dbReference>
<feature type="domain" description="Pyruvate kinase barrel" evidence="15">
    <location>
        <begin position="8"/>
        <end position="331"/>
    </location>
</feature>
<dbReference type="GO" id="GO:0000287">
    <property type="term" value="F:magnesium ion binding"/>
    <property type="evidence" value="ECO:0007669"/>
    <property type="project" value="UniProtKB-UniRule"/>
</dbReference>
<dbReference type="InterPro" id="IPR015813">
    <property type="entry name" value="Pyrv/PenolPyrv_kinase-like_dom"/>
</dbReference>
<sequence length="483" mass="52203">MSTRPVLRRTKIVATLGPATDKPGELERLIKAGVDVVRINMSHGEAQDHIDRAAKVREIANKVDRQVGILVDLQGPKIRIARFREGVVELMEGAKFALDSEWDPNEGDEHIVGLTYKELPNDVEPGDELLLDDGRLVLRVDSVEGTRVNTTVIVGGQLSNNKGINLRGGGLSASAITEKDKEDIKTAAVIGADYLALSFPRSAEDVEECRRLALEAGLNAGIVSKIERAEAVADDYTLDSIILASDAVMIARGDLGVEIGDAQLPAIQKKIIKRARQLNRVSITATQMMESMINNPIPTRAEVFDVANAVMDGTDAVMLSGETATGKFPALVVESMGRICKEAEKARITRESTHRIDESFAAIDETIAMATMYAANHFPGVRAIAALTESGNTALLMSRISSGIPIYAMTPHLETRRKVTLYRGVYPSTFEYGDEDDAALQNRVLETLKGYGVVASGDLVIMTRGAARGVLGGTNRMEIVKVP</sequence>
<dbReference type="EC" id="2.7.1.40" evidence="4 13"/>
<dbReference type="Pfam" id="PF02887">
    <property type="entry name" value="PK_C"/>
    <property type="match status" value="1"/>
</dbReference>
<evidence type="ECO:0000256" key="5">
    <source>
        <dbReference type="ARBA" id="ARBA00022679"/>
    </source>
</evidence>
<dbReference type="InterPro" id="IPR018209">
    <property type="entry name" value="Pyrv_Knase_AS"/>
</dbReference>
<evidence type="ECO:0000256" key="10">
    <source>
        <dbReference type="ARBA" id="ARBA00022842"/>
    </source>
</evidence>
<evidence type="ECO:0000259" key="16">
    <source>
        <dbReference type="Pfam" id="PF02887"/>
    </source>
</evidence>
<reference evidence="17 18" key="1">
    <citation type="submission" date="2016-11" db="EMBL/GenBank/DDBJ databases">
        <authorList>
            <person name="Jaros S."/>
            <person name="Januszkiewicz K."/>
            <person name="Wedrychowicz H."/>
        </authorList>
    </citation>
    <scope>NUCLEOTIDE SEQUENCE [LARGE SCALE GENOMIC DNA]</scope>
    <source>
        <strain evidence="17 18">DSM 17737</strain>
    </source>
</reference>
<dbReference type="Proteomes" id="UP000198461">
    <property type="component" value="Unassembled WGS sequence"/>
</dbReference>
<comment type="similarity">
    <text evidence="3 14">Belongs to the pyruvate kinase family.</text>
</comment>
<keyword evidence="9" id="KW-0067">ATP-binding</keyword>
<dbReference type="AlphaFoldDB" id="A0A1N6GQZ8"/>
<comment type="pathway">
    <text evidence="2 14">Carbohydrate degradation; glycolysis; pyruvate from D-glyceraldehyde 3-phosphate: step 5/5.</text>
</comment>
<feature type="domain" description="Pyruvate kinase C-terminal" evidence="16">
    <location>
        <begin position="365"/>
        <end position="480"/>
    </location>
</feature>
<keyword evidence="11 14" id="KW-0324">Glycolysis</keyword>
<keyword evidence="18" id="KW-1185">Reference proteome</keyword>
<evidence type="ECO:0000256" key="9">
    <source>
        <dbReference type="ARBA" id="ARBA00022840"/>
    </source>
</evidence>
<evidence type="ECO:0000256" key="1">
    <source>
        <dbReference type="ARBA" id="ARBA00001958"/>
    </source>
</evidence>
<comment type="cofactor">
    <cofactor evidence="1">
        <name>K(+)</name>
        <dbReference type="ChEBI" id="CHEBI:29103"/>
    </cofactor>
</comment>
<dbReference type="EMBL" id="FSRE01000003">
    <property type="protein sequence ID" value="SIO09959.1"/>
    <property type="molecule type" value="Genomic_DNA"/>
</dbReference>
<dbReference type="GO" id="GO:0016301">
    <property type="term" value="F:kinase activity"/>
    <property type="evidence" value="ECO:0007669"/>
    <property type="project" value="UniProtKB-KW"/>
</dbReference>
<evidence type="ECO:0000256" key="6">
    <source>
        <dbReference type="ARBA" id="ARBA00022723"/>
    </source>
</evidence>